<dbReference type="AlphaFoldDB" id="A0A1X7J3B7"/>
<dbReference type="RefSeq" id="WP_085544151.1">
    <property type="nucleotide sequence ID" value="NZ_FXBB01000008.1"/>
</dbReference>
<accession>A0A1X7J3B7</accession>
<dbReference type="Gene3D" id="3.60.60.10">
    <property type="entry name" value="Penicillin V Acylase, Chain A"/>
    <property type="match status" value="1"/>
</dbReference>
<dbReference type="EMBL" id="FXBB01000008">
    <property type="protein sequence ID" value="SMG22101.1"/>
    <property type="molecule type" value="Genomic_DNA"/>
</dbReference>
<gene>
    <name evidence="1" type="ORF">SAMN06275492_1083</name>
</gene>
<keyword evidence="2" id="KW-1185">Reference proteome</keyword>
<evidence type="ECO:0000313" key="2">
    <source>
        <dbReference type="Proteomes" id="UP000193355"/>
    </source>
</evidence>
<organism evidence="1 2">
    <name type="scientific">Dethiosulfovibrio salsuginis</name>
    <dbReference type="NCBI Taxonomy" id="561720"/>
    <lineage>
        <taxon>Bacteria</taxon>
        <taxon>Thermotogati</taxon>
        <taxon>Synergistota</taxon>
        <taxon>Synergistia</taxon>
        <taxon>Synergistales</taxon>
        <taxon>Dethiosulfovibrionaceae</taxon>
        <taxon>Dethiosulfovibrio</taxon>
    </lineage>
</organism>
<dbReference type="Proteomes" id="UP000193355">
    <property type="component" value="Unassembled WGS sequence"/>
</dbReference>
<proteinExistence type="predicted"/>
<protein>
    <submittedName>
        <fullName evidence="1">Synergist-CTERM protein sorting domain-containing protein</fullName>
    </submittedName>
</protein>
<reference evidence="2" key="1">
    <citation type="submission" date="2017-04" db="EMBL/GenBank/DDBJ databases">
        <authorList>
            <person name="Varghese N."/>
            <person name="Submissions S."/>
        </authorList>
    </citation>
    <scope>NUCLEOTIDE SEQUENCE [LARGE SCALE GENOMIC DNA]</scope>
    <source>
        <strain evidence="2">USBA 82</strain>
    </source>
</reference>
<evidence type="ECO:0000313" key="1">
    <source>
        <dbReference type="EMBL" id="SMG22101.1"/>
    </source>
</evidence>
<name>A0A1X7J3B7_9BACT</name>
<sequence length="86" mass="9524">MYDLKNLDLYWTAIKNDNQRRIDLTRLDFSSSQKTVSMDIQSAGTGDVTADFGEKASEKSSSGCNLGIPSLSLILLTTPLVLLKRR</sequence>
<dbReference type="NCBIfam" id="TIGR04564">
    <property type="entry name" value="Synergist_CTERM"/>
    <property type="match status" value="1"/>
</dbReference>
<dbReference type="InterPro" id="IPR030821">
    <property type="entry name" value="Synergist_CTERM"/>
</dbReference>